<evidence type="ECO:0000256" key="2">
    <source>
        <dbReference type="SAM" id="Phobius"/>
    </source>
</evidence>
<feature type="transmembrane region" description="Helical" evidence="2">
    <location>
        <begin position="388"/>
        <end position="409"/>
    </location>
</feature>
<organism evidence="4 5">
    <name type="scientific">Mycobacterium cookii</name>
    <dbReference type="NCBI Taxonomy" id="1775"/>
    <lineage>
        <taxon>Bacteria</taxon>
        <taxon>Bacillati</taxon>
        <taxon>Actinomycetota</taxon>
        <taxon>Actinomycetes</taxon>
        <taxon>Mycobacteriales</taxon>
        <taxon>Mycobacteriaceae</taxon>
        <taxon>Mycobacterium</taxon>
    </lineage>
</organism>
<feature type="transmembrane region" description="Helical" evidence="2">
    <location>
        <begin position="68"/>
        <end position="85"/>
    </location>
</feature>
<accession>A0A7I7KVM2</accession>
<feature type="transmembrane region" description="Helical" evidence="2">
    <location>
        <begin position="37"/>
        <end position="56"/>
    </location>
</feature>
<feature type="transmembrane region" description="Helical" evidence="2">
    <location>
        <begin position="256"/>
        <end position="283"/>
    </location>
</feature>
<evidence type="ECO:0000313" key="4">
    <source>
        <dbReference type="EMBL" id="BBX46120.1"/>
    </source>
</evidence>
<evidence type="ECO:0000313" key="5">
    <source>
        <dbReference type="Proteomes" id="UP000465866"/>
    </source>
</evidence>
<reference evidence="4 5" key="1">
    <citation type="journal article" date="2019" name="Emerg. Microbes Infect.">
        <title>Comprehensive subspecies identification of 175 nontuberculous mycobacteria species based on 7547 genomic profiles.</title>
        <authorList>
            <person name="Matsumoto Y."/>
            <person name="Kinjo T."/>
            <person name="Motooka D."/>
            <person name="Nabeya D."/>
            <person name="Jung N."/>
            <person name="Uechi K."/>
            <person name="Horii T."/>
            <person name="Iida T."/>
            <person name="Fujita J."/>
            <person name="Nakamura S."/>
        </authorList>
    </citation>
    <scope>NUCLEOTIDE SEQUENCE [LARGE SCALE GENOMIC DNA]</scope>
    <source>
        <strain evidence="4 5">JCM 12404</strain>
    </source>
</reference>
<feature type="transmembrane region" description="Helical" evidence="2">
    <location>
        <begin position="97"/>
        <end position="120"/>
    </location>
</feature>
<feature type="region of interest" description="Disordered" evidence="1">
    <location>
        <begin position="1"/>
        <end position="32"/>
    </location>
</feature>
<feature type="transmembrane region" description="Helical" evidence="2">
    <location>
        <begin position="170"/>
        <end position="191"/>
    </location>
</feature>
<proteinExistence type="predicted"/>
<keyword evidence="5" id="KW-1185">Reference proteome</keyword>
<feature type="transmembrane region" description="Helical" evidence="2">
    <location>
        <begin position="227"/>
        <end position="244"/>
    </location>
</feature>
<evidence type="ECO:0000256" key="1">
    <source>
        <dbReference type="SAM" id="MobiDB-lite"/>
    </source>
</evidence>
<keyword evidence="2" id="KW-0472">Membrane</keyword>
<feature type="transmembrane region" description="Helical" evidence="2">
    <location>
        <begin position="355"/>
        <end position="376"/>
    </location>
</feature>
<feature type="transmembrane region" description="Helical" evidence="2">
    <location>
        <begin position="421"/>
        <end position="441"/>
    </location>
</feature>
<feature type="transmembrane region" description="Helical" evidence="2">
    <location>
        <begin position="461"/>
        <end position="484"/>
    </location>
</feature>
<dbReference type="InterPro" id="IPR038731">
    <property type="entry name" value="RgtA/B/C-like"/>
</dbReference>
<dbReference type="Pfam" id="PF13231">
    <property type="entry name" value="PMT_2"/>
    <property type="match status" value="1"/>
</dbReference>
<keyword evidence="2" id="KW-0812">Transmembrane</keyword>
<gene>
    <name evidence="4" type="ORF">MCOO_21350</name>
</gene>
<evidence type="ECO:0000259" key="3">
    <source>
        <dbReference type="Pfam" id="PF13231"/>
    </source>
</evidence>
<sequence length="635" mass="68719">MVSIELDRPQTCVGHTDGVEHDGSTPGSDRKDARSGVIDGLLVVATGILLVAVGYARARESLSFASPLFWAGQILIFAYVVFHVLKRSIAPRDREFLVILYAVAQSLIRWAYSPVMFQWFDELQHLRSLLNVLSSHHLFHTNFSLPISPRYPGMENVTAELAQVLPATPFAAAVLAASASHVLLAAALLLFFREVSQVQRVACLGVLLYLLSPQIHYFDTSFVYENVALPFLVLSVFFAIRFAIHQRGRTQNFVGLLACVAIAVVTHHVTALATLAVLAGVALTSSLLPDTRHLAKPLAICAAAGAVIDGCWVVFAAPETREYLGDVGPQILNGLSQFGQAQGKAKLPTSLPTPLIDHLCNPGGVALMLILLAASIRMASTLPPLPRLLVWMAPPLYASMILIRLFVGSNANGEHPDGAELAIRSLTYSSLFTALAVAVVLDRLAGTAARRVGPVRMPSGFVSATAIAVVLLLHSTTTGLPQWWQRLPGPFRADSFVSGIDVVGTSRAEWAATNLQAGSRYFGDITSMALLSALSQLDPVSNPGSLYDTSRLIPEDSALIGGLLATYLDVDTRMTQQAPVTRYFFKADVMMGEREAPIYKSSLDKFDDLAGISRIYDSGYDHFYDLRGMQDIYGN</sequence>
<name>A0A7I7KVM2_9MYCO</name>
<dbReference type="KEGG" id="mcoo:MCOO_21350"/>
<dbReference type="EMBL" id="AP022569">
    <property type="protein sequence ID" value="BBX46120.1"/>
    <property type="molecule type" value="Genomic_DNA"/>
</dbReference>
<feature type="transmembrane region" description="Helical" evidence="2">
    <location>
        <begin position="198"/>
        <end position="215"/>
    </location>
</feature>
<protein>
    <recommendedName>
        <fullName evidence="3">Glycosyltransferase RgtA/B/C/D-like domain-containing protein</fullName>
    </recommendedName>
</protein>
<dbReference type="Proteomes" id="UP000465866">
    <property type="component" value="Chromosome"/>
</dbReference>
<dbReference type="AlphaFoldDB" id="A0A7I7KVM2"/>
<feature type="compositionally biased region" description="Basic and acidic residues" evidence="1">
    <location>
        <begin position="17"/>
        <end position="32"/>
    </location>
</feature>
<keyword evidence="2" id="KW-1133">Transmembrane helix</keyword>
<feature type="domain" description="Glycosyltransferase RgtA/B/C/D-like" evidence="3">
    <location>
        <begin position="172"/>
        <end position="306"/>
    </location>
</feature>